<dbReference type="Pfam" id="PF13640">
    <property type="entry name" value="2OG-FeII_Oxy_3"/>
    <property type="match status" value="1"/>
</dbReference>
<dbReference type="AlphaFoldDB" id="A0A6I6LBD8"/>
<sequence>MLEDTPIKKFDANNDPAKLARIGVHVTKRLNANPLVQQVEHADAQLYLYQGFLSKADCKTLIKKIDADAVPSTLYKGTEQAGFRTSYSCHLNRWDTFVAKVEARMSDVLGIENDYAETMQGQRYQVGQEFKAHHDFFHPSQNYWEQEGPSGGQRSWTAMIFLNEPEEGGATEFPHLGLGVRPQAGMMLMWNNMNLDGTLNYKTLHTGTPVAKGVKHVITKWYRQNNWLEINTPKDS</sequence>
<dbReference type="GO" id="GO:0031418">
    <property type="term" value="F:L-ascorbic acid binding"/>
    <property type="evidence" value="ECO:0007669"/>
    <property type="project" value="UniProtKB-KW"/>
</dbReference>
<dbReference type="InterPro" id="IPR005123">
    <property type="entry name" value="Oxoglu/Fe-dep_dioxygenase_dom"/>
</dbReference>
<evidence type="ECO:0000256" key="2">
    <source>
        <dbReference type="ARBA" id="ARBA00022723"/>
    </source>
</evidence>
<evidence type="ECO:0000259" key="7">
    <source>
        <dbReference type="PROSITE" id="PS51471"/>
    </source>
</evidence>
<dbReference type="RefSeq" id="WP_158902368.1">
    <property type="nucleotide sequence ID" value="NZ_CP035733.1"/>
</dbReference>
<dbReference type="InterPro" id="IPR045054">
    <property type="entry name" value="P4HA-like"/>
</dbReference>
<dbReference type="PANTHER" id="PTHR10869">
    <property type="entry name" value="PROLYL 4-HYDROXYLASE ALPHA SUBUNIT"/>
    <property type="match status" value="1"/>
</dbReference>
<dbReference type="KEGG" id="slaa:EUU25_15060"/>
<protein>
    <submittedName>
        <fullName evidence="8">2OG-Fe(II) oxygenase</fullName>
    </submittedName>
</protein>
<dbReference type="EMBL" id="CP035733">
    <property type="protein sequence ID" value="QGY81818.1"/>
    <property type="molecule type" value="Genomic_DNA"/>
</dbReference>
<evidence type="ECO:0000256" key="1">
    <source>
        <dbReference type="ARBA" id="ARBA00001961"/>
    </source>
</evidence>
<dbReference type="GO" id="GO:0004656">
    <property type="term" value="F:procollagen-proline 4-dioxygenase activity"/>
    <property type="evidence" value="ECO:0007669"/>
    <property type="project" value="TreeGrafter"/>
</dbReference>
<dbReference type="PROSITE" id="PS51471">
    <property type="entry name" value="FE2OG_OXY"/>
    <property type="match status" value="1"/>
</dbReference>
<dbReference type="SMART" id="SM00702">
    <property type="entry name" value="P4Hc"/>
    <property type="match status" value="1"/>
</dbReference>
<evidence type="ECO:0000256" key="4">
    <source>
        <dbReference type="ARBA" id="ARBA00022964"/>
    </source>
</evidence>
<keyword evidence="4" id="KW-0223">Dioxygenase</keyword>
<evidence type="ECO:0000256" key="3">
    <source>
        <dbReference type="ARBA" id="ARBA00022896"/>
    </source>
</evidence>
<name>A0A6I6LBD8_9SPHN</name>
<dbReference type="InterPro" id="IPR006620">
    <property type="entry name" value="Pro_4_hyd_alph"/>
</dbReference>
<accession>A0A6I6LBD8</accession>
<dbReference type="OrthoDB" id="269774at2"/>
<dbReference type="Gene3D" id="2.60.120.620">
    <property type="entry name" value="q2cbj1_9rhob like domain"/>
    <property type="match status" value="1"/>
</dbReference>
<comment type="cofactor">
    <cofactor evidence="1">
        <name>L-ascorbate</name>
        <dbReference type="ChEBI" id="CHEBI:38290"/>
    </cofactor>
</comment>
<evidence type="ECO:0000313" key="9">
    <source>
        <dbReference type="Proteomes" id="UP000428803"/>
    </source>
</evidence>
<keyword evidence="2" id="KW-0479">Metal-binding</keyword>
<keyword evidence="6" id="KW-0408">Iron</keyword>
<organism evidence="8 9">
    <name type="scientific">Sphingorhabdus lacus</name>
    <dbReference type="NCBI Taxonomy" id="392610"/>
    <lineage>
        <taxon>Bacteria</taxon>
        <taxon>Pseudomonadati</taxon>
        <taxon>Pseudomonadota</taxon>
        <taxon>Alphaproteobacteria</taxon>
        <taxon>Sphingomonadales</taxon>
        <taxon>Sphingomonadaceae</taxon>
        <taxon>Sphingorhabdus</taxon>
    </lineage>
</organism>
<evidence type="ECO:0000313" key="8">
    <source>
        <dbReference type="EMBL" id="QGY81818.1"/>
    </source>
</evidence>
<evidence type="ECO:0000256" key="6">
    <source>
        <dbReference type="ARBA" id="ARBA00023004"/>
    </source>
</evidence>
<dbReference type="GO" id="GO:0005506">
    <property type="term" value="F:iron ion binding"/>
    <property type="evidence" value="ECO:0007669"/>
    <property type="project" value="InterPro"/>
</dbReference>
<reference evidence="9" key="1">
    <citation type="submission" date="2019-01" db="EMBL/GenBank/DDBJ databases">
        <title>Sphingorhabdus lacus sp.nov., isolated from an oligotrophic freshwater lake.</title>
        <authorList>
            <person name="Park M."/>
        </authorList>
    </citation>
    <scope>NUCLEOTIDE SEQUENCE [LARGE SCALE GENOMIC DNA]</scope>
    <source>
        <strain evidence="9">IMCC1753</strain>
    </source>
</reference>
<keyword evidence="5" id="KW-0560">Oxidoreductase</keyword>
<keyword evidence="9" id="KW-1185">Reference proteome</keyword>
<feature type="domain" description="Fe2OG dioxygenase" evidence="7">
    <location>
        <begin position="115"/>
        <end position="224"/>
    </location>
</feature>
<keyword evidence="3" id="KW-0847">Vitamin C</keyword>
<gene>
    <name evidence="8" type="ORF">EUU25_15060</name>
</gene>
<dbReference type="Proteomes" id="UP000428803">
    <property type="component" value="Chromosome"/>
</dbReference>
<dbReference type="PANTHER" id="PTHR10869:SF246">
    <property type="entry name" value="TRANSMEMBRANE PROLYL 4-HYDROXYLASE"/>
    <property type="match status" value="1"/>
</dbReference>
<proteinExistence type="predicted"/>
<evidence type="ECO:0000256" key="5">
    <source>
        <dbReference type="ARBA" id="ARBA00023002"/>
    </source>
</evidence>
<dbReference type="InterPro" id="IPR044862">
    <property type="entry name" value="Pro_4_hyd_alph_FE2OG_OXY"/>
</dbReference>